<evidence type="ECO:0000313" key="1">
    <source>
        <dbReference type="EMBL" id="JAI05580.1"/>
    </source>
</evidence>
<reference evidence="1" key="1">
    <citation type="submission" date="2014-11" db="EMBL/GenBank/DDBJ databases">
        <authorList>
            <person name="Amaro Gonzalez C."/>
        </authorList>
    </citation>
    <scope>NUCLEOTIDE SEQUENCE</scope>
</reference>
<protein>
    <submittedName>
        <fullName evidence="1">Uncharacterized protein</fullName>
    </submittedName>
</protein>
<sequence>MIDSTWLFWSFWDWGSKLQFPITWPLGPPCQQGALLL</sequence>
<proteinExistence type="predicted"/>
<organism evidence="1">
    <name type="scientific">Anguilla anguilla</name>
    <name type="common">European freshwater eel</name>
    <name type="synonym">Muraena anguilla</name>
    <dbReference type="NCBI Taxonomy" id="7936"/>
    <lineage>
        <taxon>Eukaryota</taxon>
        <taxon>Metazoa</taxon>
        <taxon>Chordata</taxon>
        <taxon>Craniata</taxon>
        <taxon>Vertebrata</taxon>
        <taxon>Euteleostomi</taxon>
        <taxon>Actinopterygii</taxon>
        <taxon>Neopterygii</taxon>
        <taxon>Teleostei</taxon>
        <taxon>Anguilliformes</taxon>
        <taxon>Anguillidae</taxon>
        <taxon>Anguilla</taxon>
    </lineage>
</organism>
<name>A0A0E9XSF5_ANGAN</name>
<dbReference type="EMBL" id="GBXM01002998">
    <property type="protein sequence ID" value="JAI05580.1"/>
    <property type="molecule type" value="Transcribed_RNA"/>
</dbReference>
<reference evidence="1" key="2">
    <citation type="journal article" date="2015" name="Fish Shellfish Immunol.">
        <title>Early steps in the European eel (Anguilla anguilla)-Vibrio vulnificus interaction in the gills: Role of the RtxA13 toxin.</title>
        <authorList>
            <person name="Callol A."/>
            <person name="Pajuelo D."/>
            <person name="Ebbesson L."/>
            <person name="Teles M."/>
            <person name="MacKenzie S."/>
            <person name="Amaro C."/>
        </authorList>
    </citation>
    <scope>NUCLEOTIDE SEQUENCE</scope>
</reference>
<dbReference type="AlphaFoldDB" id="A0A0E9XSF5"/>
<accession>A0A0E9XSF5</accession>